<proteinExistence type="predicted"/>
<feature type="domain" description="DUF4350" evidence="2">
    <location>
        <begin position="45"/>
        <end position="213"/>
    </location>
</feature>
<dbReference type="RefSeq" id="WP_230496755.1">
    <property type="nucleotide sequence ID" value="NZ_CAKJTG010000010.1"/>
</dbReference>
<evidence type="ECO:0000313" key="3">
    <source>
        <dbReference type="EMBL" id="CAG9608523.1"/>
    </source>
</evidence>
<evidence type="ECO:0000313" key="4">
    <source>
        <dbReference type="Proteomes" id="UP000789845"/>
    </source>
</evidence>
<dbReference type="Pfam" id="PF14258">
    <property type="entry name" value="DUF4350"/>
    <property type="match status" value="1"/>
</dbReference>
<keyword evidence="1" id="KW-0472">Membrane</keyword>
<evidence type="ECO:0000259" key="2">
    <source>
        <dbReference type="Pfam" id="PF14258"/>
    </source>
</evidence>
<sequence length="380" mass="44856">MIRKWKNSNQPTWTWISIAILLILFFGLGTLLIPTKQTDYPEFISKSPSPTGVKAIYTFIKNQQTQVQVWERPVEQLPSSSEQFMLLIEPNQMFNEEEQEKWIKWMERGNDLWLVAHYPEGFFDAKTNKVELNDEIPIKQIQTNEGTYKALVETNLRLVPKAGDETIFEDSTGPIAISRTYGKGELTVLLTPEWFQNKNILENDHLQLILPLLEHMNPEVVWFNDYIHGLKSKLAIIEAYPEWFIVIFAQVCLFMLLFIWSKGKRFGPVETPREWVVRFGDERIRAQAVWYQKGEFYQETLQHQMEYLRLIIQDHWGIAANTVSQDFIDLIKRRLPQSKQSQWEQNWLEIDAISSTEKVSHKQFLRCSKLIDDMRKEVQE</sequence>
<organism evidence="3 4">
    <name type="scientific">Pseudoneobacillus rhizosphaerae</name>
    <dbReference type="NCBI Taxonomy" id="2880968"/>
    <lineage>
        <taxon>Bacteria</taxon>
        <taxon>Bacillati</taxon>
        <taxon>Bacillota</taxon>
        <taxon>Bacilli</taxon>
        <taxon>Bacillales</taxon>
        <taxon>Bacillaceae</taxon>
        <taxon>Pseudoneobacillus</taxon>
    </lineage>
</organism>
<keyword evidence="1" id="KW-0812">Transmembrane</keyword>
<dbReference type="InterPro" id="IPR025646">
    <property type="entry name" value="DUF4350"/>
</dbReference>
<evidence type="ECO:0000256" key="1">
    <source>
        <dbReference type="SAM" id="Phobius"/>
    </source>
</evidence>
<accession>A0A9C7LB42</accession>
<keyword evidence="4" id="KW-1185">Reference proteome</keyword>
<reference evidence="3" key="1">
    <citation type="submission" date="2021-10" db="EMBL/GenBank/DDBJ databases">
        <authorList>
            <person name="Criscuolo A."/>
        </authorList>
    </citation>
    <scope>NUCLEOTIDE SEQUENCE</scope>
    <source>
        <strain evidence="3">CIP111885</strain>
    </source>
</reference>
<feature type="transmembrane region" description="Helical" evidence="1">
    <location>
        <begin position="243"/>
        <end position="260"/>
    </location>
</feature>
<comment type="caution">
    <text evidence="3">The sequence shown here is derived from an EMBL/GenBank/DDBJ whole genome shotgun (WGS) entry which is preliminary data.</text>
</comment>
<protein>
    <recommendedName>
        <fullName evidence="2">DUF4350 domain-containing protein</fullName>
    </recommendedName>
</protein>
<name>A0A9C7LB42_9BACI</name>
<feature type="transmembrane region" description="Helical" evidence="1">
    <location>
        <begin position="12"/>
        <end position="33"/>
    </location>
</feature>
<dbReference type="EMBL" id="CAKJTG010000010">
    <property type="protein sequence ID" value="CAG9608523.1"/>
    <property type="molecule type" value="Genomic_DNA"/>
</dbReference>
<dbReference type="AlphaFoldDB" id="A0A9C7LB42"/>
<keyword evidence="1" id="KW-1133">Transmembrane helix</keyword>
<gene>
    <name evidence="3" type="ORF">NEOCIP111885_02217</name>
</gene>
<dbReference type="Proteomes" id="UP000789845">
    <property type="component" value="Unassembled WGS sequence"/>
</dbReference>